<dbReference type="RefSeq" id="XP_004360336.1">
    <property type="nucleotide sequence ID" value="XM_004360279.1"/>
</dbReference>
<keyword evidence="4" id="KW-1185">Reference proteome</keyword>
<dbReference type="KEGG" id="dfa:DFA_04613"/>
<dbReference type="OrthoDB" id="444265at2759"/>
<proteinExistence type="predicted"/>
<reference evidence="4" key="1">
    <citation type="journal article" date="2011" name="Genome Res.">
        <title>Phylogeny-wide analysis of social amoeba genomes highlights ancient origins for complex intercellular communication.</title>
        <authorList>
            <person name="Heidel A.J."/>
            <person name="Lawal H.M."/>
            <person name="Felder M."/>
            <person name="Schilde C."/>
            <person name="Helps N.R."/>
            <person name="Tunggal B."/>
            <person name="Rivero F."/>
            <person name="John U."/>
            <person name="Schleicher M."/>
            <person name="Eichinger L."/>
            <person name="Platzer M."/>
            <person name="Noegel A.A."/>
            <person name="Schaap P."/>
            <person name="Gloeckner G."/>
        </authorList>
    </citation>
    <scope>NUCLEOTIDE SEQUENCE [LARGE SCALE GENOMIC DNA]</scope>
    <source>
        <strain evidence="4">SH3</strain>
    </source>
</reference>
<name>F4PQ22_CACFS</name>
<evidence type="ECO:0000256" key="1">
    <source>
        <dbReference type="SAM" id="MobiDB-lite"/>
    </source>
</evidence>
<protein>
    <recommendedName>
        <fullName evidence="2">FHA domain-containing protein</fullName>
    </recommendedName>
</protein>
<evidence type="ECO:0000259" key="2">
    <source>
        <dbReference type="PROSITE" id="PS50006"/>
    </source>
</evidence>
<feature type="domain" description="FHA" evidence="2">
    <location>
        <begin position="153"/>
        <end position="204"/>
    </location>
</feature>
<sequence length="543" mass="60851">MSLEPTLSLEDLNFLTPQDPESCNNLIKQQQQQMNINNNNNNNKATTSPFQPQYFITNNNNNNVTSSENNITPKHNNNNNQSGGSTTTPTTYQNIPPSTIIKVNKQQAKSRELVECPIWAAEPNMERNDHLRFVKGGESSHSSIISLEESKFVVFGRSSSVCDYIFSNPTVSRKHCFIAHDFEGRIQVVDFGSSHGTFINKTRAVPNRPYILRHGDKLYLGNDTSYLVAWKSSQNRLLAESLINKRAELMSMKRDESIDSATLTEHEESLNDQIVEFYTTLNKTLLSNDGSFEEIDSLQGHLSQLTPPSPSKKNEVNSTRLVGSKRRNHEHSTPHQPKSVRFLDIANKFIYSELDQVDQSYPTIQTSNVQFNEHSSPSKRLLSPLKKSPITITTVINHISNSDSMNVDHQQQEDGQEQDDETDGTTVINSNNNILSNSNLYNFIMGMNNTNNNINNNNVNQQGNNTTTNQNVNNSSTATTISTTENNNNNSSDEDDDTYSIFTFSSPKKRFKIKSTSTAGNNDDDGESSDDNSSQTLVPQICT</sequence>
<dbReference type="AlphaFoldDB" id="F4PQ22"/>
<gene>
    <name evidence="3" type="ORF">DFA_04613</name>
</gene>
<feature type="region of interest" description="Disordered" evidence="1">
    <location>
        <begin position="301"/>
        <end position="336"/>
    </location>
</feature>
<evidence type="ECO:0000313" key="4">
    <source>
        <dbReference type="Proteomes" id="UP000007797"/>
    </source>
</evidence>
<evidence type="ECO:0000313" key="3">
    <source>
        <dbReference type="EMBL" id="EGG22485.1"/>
    </source>
</evidence>
<dbReference type="Gene3D" id="2.60.200.20">
    <property type="match status" value="1"/>
</dbReference>
<dbReference type="PROSITE" id="PS50006">
    <property type="entry name" value="FHA_DOMAIN"/>
    <property type="match status" value="1"/>
</dbReference>
<feature type="compositionally biased region" description="Low complexity" evidence="1">
    <location>
        <begin position="454"/>
        <end position="491"/>
    </location>
</feature>
<feature type="region of interest" description="Disordered" evidence="1">
    <location>
        <begin position="59"/>
        <end position="94"/>
    </location>
</feature>
<dbReference type="InterPro" id="IPR008984">
    <property type="entry name" value="SMAD_FHA_dom_sf"/>
</dbReference>
<dbReference type="CDD" id="cd00060">
    <property type="entry name" value="FHA"/>
    <property type="match status" value="1"/>
</dbReference>
<feature type="compositionally biased region" description="Acidic residues" evidence="1">
    <location>
        <begin position="414"/>
        <end position="423"/>
    </location>
</feature>
<dbReference type="Pfam" id="PF00498">
    <property type="entry name" value="FHA"/>
    <property type="match status" value="1"/>
</dbReference>
<dbReference type="EMBL" id="GL883009">
    <property type="protein sequence ID" value="EGG22485.1"/>
    <property type="molecule type" value="Genomic_DNA"/>
</dbReference>
<dbReference type="SMART" id="SM00240">
    <property type="entry name" value="FHA"/>
    <property type="match status" value="1"/>
</dbReference>
<dbReference type="InterPro" id="IPR000253">
    <property type="entry name" value="FHA_dom"/>
</dbReference>
<dbReference type="STRING" id="1054147.F4PQ22"/>
<feature type="region of interest" description="Disordered" evidence="1">
    <location>
        <begin position="402"/>
        <end position="431"/>
    </location>
</feature>
<dbReference type="Proteomes" id="UP000007797">
    <property type="component" value="Unassembled WGS sequence"/>
</dbReference>
<dbReference type="InterPro" id="IPR050923">
    <property type="entry name" value="Cell_Proc_Reg/RNA_Proc"/>
</dbReference>
<organism evidence="3 4">
    <name type="scientific">Cavenderia fasciculata</name>
    <name type="common">Slime mold</name>
    <name type="synonym">Dictyostelium fasciculatum</name>
    <dbReference type="NCBI Taxonomy" id="261658"/>
    <lineage>
        <taxon>Eukaryota</taxon>
        <taxon>Amoebozoa</taxon>
        <taxon>Evosea</taxon>
        <taxon>Eumycetozoa</taxon>
        <taxon>Dictyostelia</taxon>
        <taxon>Acytosteliales</taxon>
        <taxon>Cavenderiaceae</taxon>
        <taxon>Cavenderia</taxon>
    </lineage>
</organism>
<dbReference type="SUPFAM" id="SSF49879">
    <property type="entry name" value="SMAD/FHA domain"/>
    <property type="match status" value="1"/>
</dbReference>
<feature type="region of interest" description="Disordered" evidence="1">
    <location>
        <begin position="454"/>
        <end position="543"/>
    </location>
</feature>
<dbReference type="GeneID" id="14874563"/>
<dbReference type="PANTHER" id="PTHR23308">
    <property type="entry name" value="NUCLEAR INHIBITOR OF PROTEIN PHOSPHATASE-1"/>
    <property type="match status" value="1"/>
</dbReference>
<accession>F4PQ22</accession>